<feature type="transmembrane region" description="Helical" evidence="1">
    <location>
        <begin position="6"/>
        <end position="24"/>
    </location>
</feature>
<keyword evidence="1" id="KW-0472">Membrane</keyword>
<reference evidence="2" key="1">
    <citation type="submission" date="2014-05" db="EMBL/GenBank/DDBJ databases">
        <authorList>
            <person name="Chronopoulou M."/>
        </authorList>
    </citation>
    <scope>NUCLEOTIDE SEQUENCE</scope>
    <source>
        <tissue evidence="2">Whole organism</tissue>
    </source>
</reference>
<keyword evidence="1" id="KW-1133">Transmembrane helix</keyword>
<evidence type="ECO:0000256" key="1">
    <source>
        <dbReference type="SAM" id="Phobius"/>
    </source>
</evidence>
<evidence type="ECO:0000313" key="2">
    <source>
        <dbReference type="EMBL" id="CDW49380.1"/>
    </source>
</evidence>
<name>A0A0K2VG96_LEPSM</name>
<protein>
    <submittedName>
        <fullName evidence="2">Uncharacterized protein</fullName>
    </submittedName>
</protein>
<proteinExistence type="predicted"/>
<keyword evidence="1" id="KW-0812">Transmembrane</keyword>
<organism evidence="2">
    <name type="scientific">Lepeophtheirus salmonis</name>
    <name type="common">Salmon louse</name>
    <name type="synonym">Caligus salmonis</name>
    <dbReference type="NCBI Taxonomy" id="72036"/>
    <lineage>
        <taxon>Eukaryota</taxon>
        <taxon>Metazoa</taxon>
        <taxon>Ecdysozoa</taxon>
        <taxon>Arthropoda</taxon>
        <taxon>Crustacea</taxon>
        <taxon>Multicrustacea</taxon>
        <taxon>Hexanauplia</taxon>
        <taxon>Copepoda</taxon>
        <taxon>Siphonostomatoida</taxon>
        <taxon>Caligidae</taxon>
        <taxon>Lepeophtheirus</taxon>
    </lineage>
</organism>
<feature type="non-terminal residue" evidence="2">
    <location>
        <position position="1"/>
    </location>
</feature>
<dbReference type="EMBL" id="HACA01032019">
    <property type="protein sequence ID" value="CDW49380.1"/>
    <property type="molecule type" value="Transcribed_RNA"/>
</dbReference>
<accession>A0A0K2VG96</accession>
<dbReference type="AlphaFoldDB" id="A0A0K2VG96"/>
<feature type="non-terminal residue" evidence="2">
    <location>
        <position position="64"/>
    </location>
</feature>
<sequence length="64" mass="7827">QYFLNNLLLYCLISILKILCRRYLFILYGQWSLRSYEYTSCNDGIDVLELTIYFVLHKFTEYNI</sequence>